<keyword evidence="3" id="KW-0865">Zymogen</keyword>
<comment type="caution">
    <text evidence="5">The sequence shown here is derived from an EMBL/GenBank/DDBJ whole genome shotgun (WGS) entry which is preliminary data.</text>
</comment>
<evidence type="ECO:0000256" key="3">
    <source>
        <dbReference type="ARBA" id="ARBA00023145"/>
    </source>
</evidence>
<organism evidence="5 6">
    <name type="scientific">Saccharopolyspora cebuensis</name>
    <dbReference type="NCBI Taxonomy" id="418759"/>
    <lineage>
        <taxon>Bacteria</taxon>
        <taxon>Bacillati</taxon>
        <taxon>Actinomycetota</taxon>
        <taxon>Actinomycetes</taxon>
        <taxon>Pseudonocardiales</taxon>
        <taxon>Pseudonocardiaceae</taxon>
        <taxon>Saccharopolyspora</taxon>
    </lineage>
</organism>
<dbReference type="InterPro" id="IPR002692">
    <property type="entry name" value="S45"/>
</dbReference>
<evidence type="ECO:0000313" key="5">
    <source>
        <dbReference type="EMBL" id="MEY8041300.1"/>
    </source>
</evidence>
<sequence length="834" mass="91450">MTHPRKVSRRTALMAAAALGAAPHAPAFGQTRAGQERSPAPGITVIRDDWGTPHVYADTRRELFFGYGYSIAEDRLFQLDMARRSFTGRVAEVLGPDWIEHDRSVRSSADQGSIRSQYDALPHQERDIFEGYADGVNAHIDEVLADRESRLPKQYHDSGFDPSGWSGMDVVMIFVGTMAHRYSDGTQQLDNLATLRDLVARHGERTGKALFEQIVWRDDPKAPTTIPPSQPEEAGPAHFPLGIDPRQSELPVVAVAPNPRSATGPSMNPAEAMLAGFAAAGTGQQGPARFSNAWLIGGAKSASGGSILVNGPQFGFFQPAYTYSIGLHGAGFDLVGNTPFGYPAVLFGHNGDIAWGSTAGLGATVDLYAERLNPDDSREYSFDGAYRRMAERTEIIAVRGQEPVEITVRSTVHGPVIASDPDAGVAYSKKRSWAGYELDSLLGWIDSTRARSWPAWLAQAARNATTINWYYADRGNIGYVHTGKYPRRHPAADPRLPVPGTGEWEWRGLHPFSWNPKVFNPAQGYLANWNNKPAPGYEGSELWSSADRVREIDDLLRDRAELTPQQAWDIIRETSTVDVNARYFRHHLRDSVAPMPEGSREARAVRLLEEWNGSHVDSDGDGRHDHPGAAIMRAWLGRMIERTLAGDLPPATYQRFSDSGYLDSPADVASVNVGSGTRLVHNALLGPESGIAQHFDFFHGRDPLTVVREALSAALDDLEAAFGPDMAAWLPPVVPTLFDSRNFVGVPQSGADEAIERGTFLNRGSENNMIALEPAGVTAVEVAAPGQSGFVAPDGSTTRHYRDQLPLFFDFSHKPVRFTHHEVLGHHESIRRLR</sequence>
<dbReference type="Pfam" id="PF01804">
    <property type="entry name" value="Penicil_amidase"/>
    <property type="match status" value="1"/>
</dbReference>
<dbReference type="PROSITE" id="PS51318">
    <property type="entry name" value="TAT"/>
    <property type="match status" value="1"/>
</dbReference>
<dbReference type="Gene3D" id="1.10.439.10">
    <property type="entry name" value="Penicillin Amidohydrolase, domain 1"/>
    <property type="match status" value="1"/>
</dbReference>
<feature type="signal peptide" evidence="4">
    <location>
        <begin position="1"/>
        <end position="27"/>
    </location>
</feature>
<evidence type="ECO:0000313" key="6">
    <source>
        <dbReference type="Proteomes" id="UP001564626"/>
    </source>
</evidence>
<dbReference type="SUPFAM" id="SSF56235">
    <property type="entry name" value="N-terminal nucleophile aminohydrolases (Ntn hydrolases)"/>
    <property type="match status" value="1"/>
</dbReference>
<dbReference type="InterPro" id="IPR029055">
    <property type="entry name" value="Ntn_hydrolases_N"/>
</dbReference>
<evidence type="ECO:0000256" key="4">
    <source>
        <dbReference type="SAM" id="SignalP"/>
    </source>
</evidence>
<dbReference type="InterPro" id="IPR014395">
    <property type="entry name" value="Pen/GL7ACA/AHL_acylase"/>
</dbReference>
<reference evidence="5 6" key="1">
    <citation type="submission" date="2024-08" db="EMBL/GenBank/DDBJ databases">
        <title>Genome mining of Saccharopolyspora cebuensis PGLac3 from Nigerian medicinal plant.</title>
        <authorList>
            <person name="Ezeobiora C.E."/>
            <person name="Igbokwe N.H."/>
            <person name="Amin D.H."/>
            <person name="Mendie U.E."/>
        </authorList>
    </citation>
    <scope>NUCLEOTIDE SEQUENCE [LARGE SCALE GENOMIC DNA]</scope>
    <source>
        <strain evidence="5 6">PGLac3</strain>
    </source>
</reference>
<evidence type="ECO:0000256" key="2">
    <source>
        <dbReference type="ARBA" id="ARBA00022801"/>
    </source>
</evidence>
<keyword evidence="2" id="KW-0378">Hydrolase</keyword>
<protein>
    <submittedName>
        <fullName evidence="5">Penicillin acylase family protein</fullName>
    </submittedName>
</protein>
<dbReference type="RefSeq" id="WP_345364147.1">
    <property type="nucleotide sequence ID" value="NZ_BAABII010000010.1"/>
</dbReference>
<dbReference type="Proteomes" id="UP001564626">
    <property type="component" value="Unassembled WGS sequence"/>
</dbReference>
<dbReference type="PANTHER" id="PTHR34218:SF4">
    <property type="entry name" value="ACYL-HOMOSERINE LACTONE ACYLASE QUIP"/>
    <property type="match status" value="1"/>
</dbReference>
<dbReference type="PIRSF" id="PIRSF001227">
    <property type="entry name" value="Pen_acylase"/>
    <property type="match status" value="1"/>
</dbReference>
<keyword evidence="4" id="KW-0732">Signal</keyword>
<dbReference type="Gene3D" id="1.10.1400.10">
    <property type="match status" value="1"/>
</dbReference>
<dbReference type="InterPro" id="IPR043147">
    <property type="entry name" value="Penicillin_amidase_A-knob"/>
</dbReference>
<comment type="similarity">
    <text evidence="1">Belongs to the peptidase S45 family.</text>
</comment>
<keyword evidence="6" id="KW-1185">Reference proteome</keyword>
<dbReference type="PANTHER" id="PTHR34218">
    <property type="entry name" value="PEPTIDASE S45 PENICILLIN AMIDASE"/>
    <property type="match status" value="1"/>
</dbReference>
<dbReference type="Gene3D" id="3.60.20.10">
    <property type="entry name" value="Glutamine Phosphoribosylpyrophosphate, subunit 1, domain 1"/>
    <property type="match status" value="1"/>
</dbReference>
<dbReference type="Gene3D" id="1.10.287.150">
    <property type="match status" value="1"/>
</dbReference>
<accession>A0ABV4CJL7</accession>
<gene>
    <name evidence="5" type="ORF">AB8O55_17995</name>
</gene>
<evidence type="ECO:0000256" key="1">
    <source>
        <dbReference type="ARBA" id="ARBA00006586"/>
    </source>
</evidence>
<proteinExistence type="inferred from homology"/>
<feature type="chain" id="PRO_5045454423" evidence="4">
    <location>
        <begin position="28"/>
        <end position="834"/>
    </location>
</feature>
<dbReference type="InterPro" id="IPR023343">
    <property type="entry name" value="Penicillin_amidase_dom1"/>
</dbReference>
<name>A0ABV4CJL7_9PSEU</name>
<dbReference type="InterPro" id="IPR043146">
    <property type="entry name" value="Penicillin_amidase_N_B-knob"/>
</dbReference>
<dbReference type="InterPro" id="IPR006311">
    <property type="entry name" value="TAT_signal"/>
</dbReference>
<dbReference type="Gene3D" id="2.30.120.10">
    <property type="match status" value="1"/>
</dbReference>
<dbReference type="EMBL" id="JBGEHV010000034">
    <property type="protein sequence ID" value="MEY8041300.1"/>
    <property type="molecule type" value="Genomic_DNA"/>
</dbReference>